<accession>A0A9P4N5B5</accession>
<dbReference type="AlphaFoldDB" id="A0A9P4N5B5"/>
<dbReference type="PROSITE" id="PS51677">
    <property type="entry name" value="NODB"/>
    <property type="match status" value="1"/>
</dbReference>
<comment type="cofactor">
    <cofactor evidence="1">
        <name>Co(2+)</name>
        <dbReference type="ChEBI" id="CHEBI:48828"/>
    </cofactor>
</comment>
<reference evidence="14" key="1">
    <citation type="journal article" date="2020" name="Stud. Mycol.">
        <title>101 Dothideomycetes genomes: A test case for predicting lifestyles and emergence of pathogens.</title>
        <authorList>
            <person name="Haridas S."/>
            <person name="Albert R."/>
            <person name="Binder M."/>
            <person name="Bloem J."/>
            <person name="LaButti K."/>
            <person name="Salamov A."/>
            <person name="Andreopoulos B."/>
            <person name="Baker S."/>
            <person name="Barry K."/>
            <person name="Bills G."/>
            <person name="Bluhm B."/>
            <person name="Cannon C."/>
            <person name="Castanera R."/>
            <person name="Culley D."/>
            <person name="Daum C."/>
            <person name="Ezra D."/>
            <person name="Gonzalez J."/>
            <person name="Henrissat B."/>
            <person name="Kuo A."/>
            <person name="Liang C."/>
            <person name="Lipzen A."/>
            <person name="Lutzoni F."/>
            <person name="Magnuson J."/>
            <person name="Mondo S."/>
            <person name="Nolan M."/>
            <person name="Ohm R."/>
            <person name="Pangilinan J."/>
            <person name="Park H.-J."/>
            <person name="Ramirez L."/>
            <person name="Alfaro M."/>
            <person name="Sun H."/>
            <person name="Tritt A."/>
            <person name="Yoshinaga Y."/>
            <person name="Zwiers L.-H."/>
            <person name="Turgeon B."/>
            <person name="Goodwin S."/>
            <person name="Spatafora J."/>
            <person name="Crous P."/>
            <person name="Grigoriev I."/>
        </authorList>
    </citation>
    <scope>NUCLEOTIDE SEQUENCE [LARGE SCALE GENOMIC DNA]</scope>
    <source>
        <strain evidence="14">CBS 304.66</strain>
    </source>
</reference>
<gene>
    <name evidence="13" type="ORF">CC78DRAFT_414783</name>
</gene>
<dbReference type="CDD" id="cd10951">
    <property type="entry name" value="CE4_ClCDA_like"/>
    <property type="match status" value="1"/>
</dbReference>
<comment type="caution">
    <text evidence="8">Lacks conserved residue(s) required for the propagation of feature annotation.</text>
</comment>
<dbReference type="PROSITE" id="PS50941">
    <property type="entry name" value="CHIT_BIND_I_2"/>
    <property type="match status" value="4"/>
</dbReference>
<feature type="domain" description="Chitin-binding type-1" evidence="11">
    <location>
        <begin position="67"/>
        <end position="113"/>
    </location>
</feature>
<feature type="region of interest" description="Disordered" evidence="9">
    <location>
        <begin position="427"/>
        <end position="454"/>
    </location>
</feature>
<name>A0A9P4N5B5_9PLEO</name>
<dbReference type="PANTHER" id="PTHR46471">
    <property type="entry name" value="CHITIN DEACETYLASE"/>
    <property type="match status" value="1"/>
</dbReference>
<dbReference type="CDD" id="cd11618">
    <property type="entry name" value="ChtBD1_1"/>
    <property type="match status" value="3"/>
</dbReference>
<feature type="disulfide bond" evidence="8">
    <location>
        <begin position="84"/>
        <end position="98"/>
    </location>
</feature>
<feature type="non-terminal residue" evidence="13">
    <location>
        <position position="562"/>
    </location>
</feature>
<dbReference type="Gene3D" id="3.30.60.10">
    <property type="entry name" value="Endochitinase-like"/>
    <property type="match status" value="4"/>
</dbReference>
<sequence>MRFSEVFAASLVAPLVAAHSGVPGAPKMFGLGPNPIAKLKSRNVFDRPIHSNIQAGPRLQGRQGGVDGQCGAAVGGASCAAGYCCSAAGWCGQGEEYCMAPDCQFEYGPACDANQTPSGSSTSNVARPQLGSIPYGGEGIYFCEKPGTVAITYDDGPYIYTNEVLDMFAAYGFKATFFITGININKGAIDNEANPWPAMIRRMIADGHQVASHTWSHQDLSAITQQQRRDQMIKNEMAIRNIIGKFPTYMRPPYSSCDAQSGCQNDMEDLGYVVSYFNLDTDDYNNVTPDKIQNAKDNFNDAIAPSNPSSDEFLAIAHDIHEQTARNLTAYMLDVLVSEGYQGVTMGECMNDPEANWYRSSSGNTVSSSAAPSSTRTGTATSRYTCIGFPEGSCCSQYGWCGSSTDHCGTGCQPLFGDCSGSSSSSRASSSSVRPSSTSTGSSSTPTPTGKTSVDGTCGGTSGYTCIGFSEGSCCSQYGWCGSTTGHCGAGCNPLFGTCNSSGSSSSAVRSSTRTSSTPAATPSGKYSCIGWSKGTCCSQYGWCGNTSGHCGTGCQSAFGTC</sequence>
<dbReference type="OrthoDB" id="407355at2759"/>
<dbReference type="SUPFAM" id="SSF57016">
    <property type="entry name" value="Plant lectins/antimicrobial peptides"/>
    <property type="match status" value="4"/>
</dbReference>
<keyword evidence="3" id="KW-0479">Metal-binding</keyword>
<dbReference type="InterPro" id="IPR018371">
    <property type="entry name" value="Chitin-binding_1_CS"/>
</dbReference>
<keyword evidence="8" id="KW-1015">Disulfide bond</keyword>
<keyword evidence="7" id="KW-0170">Cobalt</keyword>
<dbReference type="SMART" id="SM00270">
    <property type="entry name" value="ChtBD1"/>
    <property type="match status" value="4"/>
</dbReference>
<dbReference type="GO" id="GO:0008061">
    <property type="term" value="F:chitin binding"/>
    <property type="evidence" value="ECO:0007669"/>
    <property type="project" value="UniProtKB-UniRule"/>
</dbReference>
<evidence type="ECO:0000256" key="1">
    <source>
        <dbReference type="ARBA" id="ARBA00001941"/>
    </source>
</evidence>
<evidence type="ECO:0000256" key="7">
    <source>
        <dbReference type="ARBA" id="ARBA00023285"/>
    </source>
</evidence>
<proteinExistence type="predicted"/>
<feature type="chain" id="PRO_5040159264" evidence="10">
    <location>
        <begin position="19"/>
        <end position="562"/>
    </location>
</feature>
<feature type="disulfide bond" evidence="8">
    <location>
        <begin position="474"/>
        <end position="488"/>
    </location>
</feature>
<comment type="caution">
    <text evidence="13">The sequence shown here is derived from an EMBL/GenBank/DDBJ whole genome shotgun (WGS) entry which is preliminary data.</text>
</comment>
<evidence type="ECO:0000313" key="14">
    <source>
        <dbReference type="Proteomes" id="UP000800093"/>
    </source>
</evidence>
<dbReference type="InterPro" id="IPR002509">
    <property type="entry name" value="NODB_dom"/>
</dbReference>
<evidence type="ECO:0000256" key="2">
    <source>
        <dbReference type="ARBA" id="ARBA00022669"/>
    </source>
</evidence>
<feature type="signal peptide" evidence="10">
    <location>
        <begin position="1"/>
        <end position="18"/>
    </location>
</feature>
<organism evidence="13 14">
    <name type="scientific">Lojkania enalia</name>
    <dbReference type="NCBI Taxonomy" id="147567"/>
    <lineage>
        <taxon>Eukaryota</taxon>
        <taxon>Fungi</taxon>
        <taxon>Dikarya</taxon>
        <taxon>Ascomycota</taxon>
        <taxon>Pezizomycotina</taxon>
        <taxon>Dothideomycetes</taxon>
        <taxon>Pleosporomycetidae</taxon>
        <taxon>Pleosporales</taxon>
        <taxon>Pleosporales incertae sedis</taxon>
        <taxon>Lojkania</taxon>
    </lineage>
</organism>
<protein>
    <submittedName>
        <fullName evidence="13">Glycoside hydrolase/deacetylase</fullName>
    </submittedName>
</protein>
<dbReference type="InterPro" id="IPR036861">
    <property type="entry name" value="Endochitinase-like_sf"/>
</dbReference>
<feature type="domain" description="Chitin-binding type-1" evidence="11">
    <location>
        <begin position="521"/>
        <end position="562"/>
    </location>
</feature>
<dbReference type="CDD" id="cd00035">
    <property type="entry name" value="ChtBD1"/>
    <property type="match status" value="1"/>
</dbReference>
<dbReference type="Pfam" id="PF01522">
    <property type="entry name" value="Polysacc_deac_1"/>
    <property type="match status" value="1"/>
</dbReference>
<dbReference type="Gene3D" id="3.20.20.370">
    <property type="entry name" value="Glycoside hydrolase/deacetylase"/>
    <property type="match status" value="1"/>
</dbReference>
<dbReference type="GO" id="GO:0016810">
    <property type="term" value="F:hydrolase activity, acting on carbon-nitrogen (but not peptide) bonds"/>
    <property type="evidence" value="ECO:0007669"/>
    <property type="project" value="InterPro"/>
</dbReference>
<evidence type="ECO:0000259" key="11">
    <source>
        <dbReference type="PROSITE" id="PS50941"/>
    </source>
</evidence>
<feature type="disulfide bond" evidence="8">
    <location>
        <begin position="79"/>
        <end position="91"/>
    </location>
</feature>
<evidence type="ECO:0000256" key="10">
    <source>
        <dbReference type="SAM" id="SignalP"/>
    </source>
</evidence>
<feature type="disulfide bond" evidence="8">
    <location>
        <begin position="537"/>
        <end position="551"/>
    </location>
</feature>
<evidence type="ECO:0000256" key="9">
    <source>
        <dbReference type="SAM" id="MobiDB-lite"/>
    </source>
</evidence>
<evidence type="ECO:0000259" key="12">
    <source>
        <dbReference type="PROSITE" id="PS51677"/>
    </source>
</evidence>
<keyword evidence="5 13" id="KW-0378">Hydrolase</keyword>
<dbReference type="GO" id="GO:0005975">
    <property type="term" value="P:carbohydrate metabolic process"/>
    <property type="evidence" value="ECO:0007669"/>
    <property type="project" value="InterPro"/>
</dbReference>
<evidence type="ECO:0000256" key="3">
    <source>
        <dbReference type="ARBA" id="ARBA00022723"/>
    </source>
</evidence>
<evidence type="ECO:0000256" key="5">
    <source>
        <dbReference type="ARBA" id="ARBA00022801"/>
    </source>
</evidence>
<dbReference type="SUPFAM" id="SSF88713">
    <property type="entry name" value="Glycoside hydrolase/deacetylase"/>
    <property type="match status" value="1"/>
</dbReference>
<dbReference type="PANTHER" id="PTHR46471:SF8">
    <property type="entry name" value="CHITIN DEACETYLASE"/>
    <property type="match status" value="1"/>
</dbReference>
<dbReference type="PROSITE" id="PS00026">
    <property type="entry name" value="CHIT_BIND_I_1"/>
    <property type="match status" value="1"/>
</dbReference>
<feature type="disulfide bond" evidence="8">
    <location>
        <begin position="70"/>
        <end position="85"/>
    </location>
</feature>
<evidence type="ECO:0000256" key="6">
    <source>
        <dbReference type="ARBA" id="ARBA00023277"/>
    </source>
</evidence>
<dbReference type="InterPro" id="IPR001002">
    <property type="entry name" value="Chitin-bd_1"/>
</dbReference>
<evidence type="ECO:0000256" key="4">
    <source>
        <dbReference type="ARBA" id="ARBA00022729"/>
    </source>
</evidence>
<dbReference type="Proteomes" id="UP000800093">
    <property type="component" value="Unassembled WGS sequence"/>
</dbReference>
<dbReference type="GO" id="GO:0046872">
    <property type="term" value="F:metal ion binding"/>
    <property type="evidence" value="ECO:0007669"/>
    <property type="project" value="UniProtKB-KW"/>
</dbReference>
<feature type="disulfide bond" evidence="8">
    <location>
        <begin position="394"/>
        <end position="408"/>
    </location>
</feature>
<dbReference type="Pfam" id="PF00187">
    <property type="entry name" value="Chitin_bind_1"/>
    <property type="match status" value="3"/>
</dbReference>
<feature type="domain" description="Chitin-binding type-1" evidence="11">
    <location>
        <begin position="374"/>
        <end position="421"/>
    </location>
</feature>
<feature type="domain" description="NodB homology" evidence="12">
    <location>
        <begin position="147"/>
        <end position="344"/>
    </location>
</feature>
<keyword evidence="6" id="KW-0119">Carbohydrate metabolism</keyword>
<keyword evidence="2 8" id="KW-0147">Chitin-binding</keyword>
<keyword evidence="14" id="KW-1185">Reference proteome</keyword>
<feature type="compositionally biased region" description="Low complexity" evidence="9">
    <location>
        <begin position="427"/>
        <end position="453"/>
    </location>
</feature>
<evidence type="ECO:0000256" key="8">
    <source>
        <dbReference type="PROSITE-ProRule" id="PRU00261"/>
    </source>
</evidence>
<dbReference type="EMBL" id="ML986595">
    <property type="protein sequence ID" value="KAF2266832.1"/>
    <property type="molecule type" value="Genomic_DNA"/>
</dbReference>
<dbReference type="InterPro" id="IPR011330">
    <property type="entry name" value="Glyco_hydro/deAcase_b/a-brl"/>
</dbReference>
<feature type="region of interest" description="Disordered" evidence="9">
    <location>
        <begin position="360"/>
        <end position="379"/>
    </location>
</feature>
<feature type="domain" description="Chitin-binding type-1" evidence="11">
    <location>
        <begin position="455"/>
        <end position="501"/>
    </location>
</feature>
<feature type="region of interest" description="Disordered" evidence="9">
    <location>
        <begin position="505"/>
        <end position="524"/>
    </location>
</feature>
<evidence type="ECO:0000313" key="13">
    <source>
        <dbReference type="EMBL" id="KAF2266832.1"/>
    </source>
</evidence>
<keyword evidence="4 10" id="KW-0732">Signal</keyword>